<organism evidence="8 9">
    <name type="scientific">Galdieria yellowstonensis</name>
    <dbReference type="NCBI Taxonomy" id="3028027"/>
    <lineage>
        <taxon>Eukaryota</taxon>
        <taxon>Rhodophyta</taxon>
        <taxon>Bangiophyceae</taxon>
        <taxon>Galdieriales</taxon>
        <taxon>Galdieriaceae</taxon>
        <taxon>Galdieria</taxon>
    </lineage>
</organism>
<dbReference type="GO" id="GO:0000278">
    <property type="term" value="P:mitotic cell cycle"/>
    <property type="evidence" value="ECO:0007669"/>
    <property type="project" value="TreeGrafter"/>
</dbReference>
<comment type="subcellular location">
    <subcellularLocation>
        <location evidence="1">Nucleus</location>
    </subcellularLocation>
</comment>
<dbReference type="EMBL" id="JANCYU010000022">
    <property type="protein sequence ID" value="KAK4524237.1"/>
    <property type="molecule type" value="Genomic_DNA"/>
</dbReference>
<comment type="caution">
    <text evidence="8">The sequence shown here is derived from an EMBL/GenBank/DDBJ whole genome shotgun (WGS) entry which is preliminary data.</text>
</comment>
<dbReference type="PANTHER" id="PTHR19932:SF10">
    <property type="entry name" value="WD REPEAT AND HMG-BOX DNA-BINDING PROTEIN 1"/>
    <property type="match status" value="1"/>
</dbReference>
<feature type="compositionally biased region" description="Basic and acidic residues" evidence="5">
    <location>
        <begin position="321"/>
        <end position="337"/>
    </location>
</feature>
<dbReference type="SMART" id="SM00320">
    <property type="entry name" value="WD40"/>
    <property type="match status" value="6"/>
</dbReference>
<evidence type="ECO:0000256" key="2">
    <source>
        <dbReference type="ARBA" id="ARBA00022574"/>
    </source>
</evidence>
<feature type="region of interest" description="Disordered" evidence="5">
    <location>
        <begin position="321"/>
        <end position="349"/>
    </location>
</feature>
<proteinExistence type="predicted"/>
<sequence>MSAATTAEQRLTWKYAHTPGKTDLAVTYCAQEDTSIIYTCGSDATVRAFKWQYGETKEKSFPRKFQITYPHREDILAISASNIVPKLVTGDKEGYLRLFHRKEDAAELECVLTRTSGAIWCCAFSCSGIYVFVAGEEPGVVRVIDIADRTVSIASENAPMQAIRELVVDPLGDYFLSIGERGAVGLWSLNQNACVSTIYNHAISADWRFDGSLLVLSTNTKELVFLERESWKVKRSFSDVATSVKITCLSWRSQTDDILCGCENGKIFLMRYAKDIQVVAYWGGDEHPIESIVWHPKWNGFVAVDGAGQLTRVEQVPVRKVIHDSTENGKVSHDSRTSGELNPNEPMDNEDAIATENQEEENDILLEDEISLNSSTSMEEQPEETMLPKDYFPSKCSPRHFMISSTPFDGSHSIFCWNRTGKLISRDVESHYTIEIEFSDTSMKPLRFTDHYGFSLGCLNSVAVILAAKKRELEEDSRNIIFYRNLSSSWTFDSHWTISLDDSETPLLVALGSHWAAVFTSKARLRIFSSTGIQTDLLKLEQRVLTILGSESQLCIVYDDTGLDEKCEFECLQISSFGLVDSRSSRMSLPCKPSFLQWIGFRETASAFEELLAFSKAQELYMFLPYHGNSWTIVAENTSSSCTFWPCYCYHESLFGIACSKNGQETPKAFASPPLTCLSLKLPLLPFTESSLPLEQQYLWELLTLCKFKECASLSRNNKVGEKRKKLDKILIRLFEDSCVTNHVARAFDFASRLYSYKAYKIACQVANHHKLGALAQKVESLMDQCPEIQETKSCLVDDSAESPTIQQHNNNENIPVRANQSTEAIQVVQGDLAIQDKAQGIGASALNNNVIVDEWKMISFWNQARNVGSFTVKKCFFSDQSSTKNQAIFDSVVNRAFRHVYFRTLPLRRQPELKGKEKEICDNIETEARVLCWKHRDRIVDERSAAHIHLSSMALASYKTLLPLLDSDEKRVLNIVGKGFGLADVESSSKSGLQWILRFMLLVSLNKLQTLKRMAENIERDFGSSFDIVQESEVDSNNKLVAHQMIVRRCLYRDFFVAEGYPQVTRLFCALDRSYFGEVNEKRHGVRFTLSQTLVDSDSCIFRLEKTRKG</sequence>
<dbReference type="InterPro" id="IPR001680">
    <property type="entry name" value="WD40_rpt"/>
</dbReference>
<dbReference type="GO" id="GO:0043596">
    <property type="term" value="C:nuclear replication fork"/>
    <property type="evidence" value="ECO:0007669"/>
    <property type="project" value="TreeGrafter"/>
</dbReference>
<dbReference type="InterPro" id="IPR022100">
    <property type="entry name" value="WDHD1/CFT4_beta-prop_2nd"/>
</dbReference>
<dbReference type="InterPro" id="IPR048591">
    <property type="entry name" value="WDHD1/CFT4_hel"/>
</dbReference>
<dbReference type="GO" id="GO:0003682">
    <property type="term" value="F:chromatin binding"/>
    <property type="evidence" value="ECO:0007669"/>
    <property type="project" value="TreeGrafter"/>
</dbReference>
<feature type="domain" description="WDHD1/CFT4 helical bundle" evidence="7">
    <location>
        <begin position="716"/>
        <end position="785"/>
    </location>
</feature>
<gene>
    <name evidence="8" type="ORF">GAYE_SCF02G2136</name>
</gene>
<evidence type="ECO:0000256" key="3">
    <source>
        <dbReference type="ARBA" id="ARBA00022737"/>
    </source>
</evidence>
<feature type="domain" description="WDHD1/CFT4 second beta-propeller" evidence="6">
    <location>
        <begin position="400"/>
        <end position="684"/>
    </location>
</feature>
<reference evidence="8 9" key="1">
    <citation type="submission" date="2022-07" db="EMBL/GenBank/DDBJ databases">
        <title>Genome-wide signatures of adaptation to extreme environments.</title>
        <authorList>
            <person name="Cho C.H."/>
            <person name="Yoon H.S."/>
        </authorList>
    </citation>
    <scope>NUCLEOTIDE SEQUENCE [LARGE SCALE GENOMIC DNA]</scope>
    <source>
        <strain evidence="8 9">108.79 E11</strain>
    </source>
</reference>
<dbReference type="Pfam" id="PF20946">
    <property type="entry name" value="Ctf4_C"/>
    <property type="match status" value="1"/>
</dbReference>
<dbReference type="Proteomes" id="UP001300502">
    <property type="component" value="Unassembled WGS sequence"/>
</dbReference>
<evidence type="ECO:0000259" key="6">
    <source>
        <dbReference type="Pfam" id="PF12341"/>
    </source>
</evidence>
<evidence type="ECO:0000259" key="7">
    <source>
        <dbReference type="Pfam" id="PF20946"/>
    </source>
</evidence>
<accession>A0AAV9IA89</accession>
<keyword evidence="2" id="KW-0853">WD repeat</keyword>
<dbReference type="Pfam" id="PF14196">
    <property type="entry name" value="ATC_hydrolase"/>
    <property type="match status" value="1"/>
</dbReference>
<dbReference type="PANTHER" id="PTHR19932">
    <property type="entry name" value="WD REPEAT AND HMG-BOX DNA BINDING PROTEIN"/>
    <property type="match status" value="1"/>
</dbReference>
<dbReference type="AlphaFoldDB" id="A0AAV9IA89"/>
<dbReference type="InterPro" id="IPR026002">
    <property type="entry name" value="ATC_hydrolase-like"/>
</dbReference>
<keyword evidence="9" id="KW-1185">Reference proteome</keyword>
<evidence type="ECO:0000256" key="5">
    <source>
        <dbReference type="SAM" id="MobiDB-lite"/>
    </source>
</evidence>
<dbReference type="GO" id="GO:0006261">
    <property type="term" value="P:DNA-templated DNA replication"/>
    <property type="evidence" value="ECO:0007669"/>
    <property type="project" value="TreeGrafter"/>
</dbReference>
<evidence type="ECO:0000313" key="8">
    <source>
        <dbReference type="EMBL" id="KAK4524237.1"/>
    </source>
</evidence>
<protein>
    <submittedName>
        <fullName evidence="8">Uncharacterized protein</fullName>
    </submittedName>
</protein>
<dbReference type="Gene3D" id="2.130.10.10">
    <property type="entry name" value="YVTN repeat-like/Quinoprotein amine dehydrogenase"/>
    <property type="match status" value="1"/>
</dbReference>
<dbReference type="Pfam" id="PF12341">
    <property type="entry name" value="Mcl1_mid"/>
    <property type="match status" value="1"/>
</dbReference>
<evidence type="ECO:0000256" key="4">
    <source>
        <dbReference type="ARBA" id="ARBA00023242"/>
    </source>
</evidence>
<evidence type="ECO:0000313" key="9">
    <source>
        <dbReference type="Proteomes" id="UP001300502"/>
    </source>
</evidence>
<keyword evidence="3" id="KW-0677">Repeat</keyword>
<dbReference type="SUPFAM" id="SSF50978">
    <property type="entry name" value="WD40 repeat-like"/>
    <property type="match status" value="1"/>
</dbReference>
<name>A0AAV9IA89_9RHOD</name>
<dbReference type="InterPro" id="IPR036322">
    <property type="entry name" value="WD40_repeat_dom_sf"/>
</dbReference>
<evidence type="ECO:0000256" key="1">
    <source>
        <dbReference type="ARBA" id="ARBA00004123"/>
    </source>
</evidence>
<dbReference type="GO" id="GO:0006281">
    <property type="term" value="P:DNA repair"/>
    <property type="evidence" value="ECO:0007669"/>
    <property type="project" value="TreeGrafter"/>
</dbReference>
<keyword evidence="4" id="KW-0539">Nucleus</keyword>
<dbReference type="InterPro" id="IPR015943">
    <property type="entry name" value="WD40/YVTN_repeat-like_dom_sf"/>
</dbReference>